<name>A0A8J3E5E7_9PROT</name>
<dbReference type="RefSeq" id="WP_268237573.1">
    <property type="nucleotide sequence ID" value="NZ_BMJQ01000007.1"/>
</dbReference>
<accession>A0A8J3E5E7</accession>
<dbReference type="AlphaFoldDB" id="A0A8J3E5E7"/>
<dbReference type="Proteomes" id="UP000646365">
    <property type="component" value="Unassembled WGS sequence"/>
</dbReference>
<dbReference type="PROSITE" id="PS51257">
    <property type="entry name" value="PROKAR_LIPOPROTEIN"/>
    <property type="match status" value="1"/>
</dbReference>
<evidence type="ECO:0000313" key="2">
    <source>
        <dbReference type="Proteomes" id="UP000646365"/>
    </source>
</evidence>
<gene>
    <name evidence="1" type="ORF">GCM10011611_29110</name>
</gene>
<evidence type="ECO:0000313" key="1">
    <source>
        <dbReference type="EMBL" id="GGF21198.1"/>
    </source>
</evidence>
<protein>
    <submittedName>
        <fullName evidence="1">Uncharacterized protein</fullName>
    </submittedName>
</protein>
<proteinExistence type="predicted"/>
<keyword evidence="2" id="KW-1185">Reference proteome</keyword>
<comment type="caution">
    <text evidence="1">The sequence shown here is derived from an EMBL/GenBank/DDBJ whole genome shotgun (WGS) entry which is preliminary data.</text>
</comment>
<reference evidence="1" key="2">
    <citation type="submission" date="2020-09" db="EMBL/GenBank/DDBJ databases">
        <authorList>
            <person name="Sun Q."/>
            <person name="Zhou Y."/>
        </authorList>
    </citation>
    <scope>NUCLEOTIDE SEQUENCE</scope>
    <source>
        <strain evidence="1">CGMCC 1.15725</strain>
    </source>
</reference>
<sequence length="40" mass="4045">MRSFILLALVLTLAGGLAACGGQIKPAQNQETTDHAGGGY</sequence>
<organism evidence="1 2">
    <name type="scientific">Aliidongia dinghuensis</name>
    <dbReference type="NCBI Taxonomy" id="1867774"/>
    <lineage>
        <taxon>Bacteria</taxon>
        <taxon>Pseudomonadati</taxon>
        <taxon>Pseudomonadota</taxon>
        <taxon>Alphaproteobacteria</taxon>
        <taxon>Rhodospirillales</taxon>
        <taxon>Dongiaceae</taxon>
        <taxon>Aliidongia</taxon>
    </lineage>
</organism>
<reference evidence="1" key="1">
    <citation type="journal article" date="2014" name="Int. J. Syst. Evol. Microbiol.">
        <title>Complete genome sequence of Corynebacterium casei LMG S-19264T (=DSM 44701T), isolated from a smear-ripened cheese.</title>
        <authorList>
            <consortium name="US DOE Joint Genome Institute (JGI-PGF)"/>
            <person name="Walter F."/>
            <person name="Albersmeier A."/>
            <person name="Kalinowski J."/>
            <person name="Ruckert C."/>
        </authorList>
    </citation>
    <scope>NUCLEOTIDE SEQUENCE</scope>
    <source>
        <strain evidence="1">CGMCC 1.15725</strain>
    </source>
</reference>
<dbReference type="EMBL" id="BMJQ01000007">
    <property type="protein sequence ID" value="GGF21198.1"/>
    <property type="molecule type" value="Genomic_DNA"/>
</dbReference>